<dbReference type="GO" id="GO:0016042">
    <property type="term" value="P:lipid catabolic process"/>
    <property type="evidence" value="ECO:0000318"/>
    <property type="project" value="GO_Central"/>
</dbReference>
<dbReference type="OMA" id="CKCRINI"/>
<dbReference type="SUPFAM" id="SSF53474">
    <property type="entry name" value="alpha/beta-Hydrolases"/>
    <property type="match status" value="1"/>
</dbReference>
<organism evidence="1 2">
    <name type="scientific">Pristionchus pacificus</name>
    <name type="common">Parasitic nematode worm</name>
    <dbReference type="NCBI Taxonomy" id="54126"/>
    <lineage>
        <taxon>Eukaryota</taxon>
        <taxon>Metazoa</taxon>
        <taxon>Ecdysozoa</taxon>
        <taxon>Nematoda</taxon>
        <taxon>Chromadorea</taxon>
        <taxon>Rhabditida</taxon>
        <taxon>Rhabditina</taxon>
        <taxon>Diplogasteromorpha</taxon>
        <taxon>Diplogasteroidea</taxon>
        <taxon>Neodiplogasteridae</taxon>
        <taxon>Pristionchus</taxon>
    </lineage>
</organism>
<sequence length="330" mass="36213">MTTVTLLLALATTATVAAHGPFTEDFVDFLSKSPELNEYVLSSFREYGDSGTFGGRTDEDEKVTRHPVVFVHGSSDSALHHSDRATGWTKSVEHFKKRGYSGVELFGLTYGTRDINFSLESRITCRDLIGLRRFIEAILDYTETEKVDIIAHSMGVTLARMAAQGGEVHLPTESCNLGAPLAPKIDAFVAISGANYGMCMCLMAGLTHLPACGQSGLAPGKCGRRQATIGDCMDHTECDGEDDYSNILFAVNKADKKEAEFVASLWSNDDNFLGRNNLVWGRKTSLVPGSDVTHGYKKMDHFESKDKTVNDQLSLVSDHRLHGGREKRHQ</sequence>
<dbReference type="AlphaFoldDB" id="A0A454XS12"/>
<proteinExistence type="predicted"/>
<name>A0A454XS12_PRIPA</name>
<dbReference type="InterPro" id="IPR029058">
    <property type="entry name" value="AB_hydrolase_fold"/>
</dbReference>
<dbReference type="PANTHER" id="PTHR32015">
    <property type="entry name" value="FASTING INDUCED LIPASE"/>
    <property type="match status" value="1"/>
</dbReference>
<dbReference type="Proteomes" id="UP000005239">
    <property type="component" value="Unassembled WGS sequence"/>
</dbReference>
<reference evidence="2" key="1">
    <citation type="journal article" date="2008" name="Nat. Genet.">
        <title>The Pristionchus pacificus genome provides a unique perspective on nematode lifestyle and parasitism.</title>
        <authorList>
            <person name="Dieterich C."/>
            <person name="Clifton S.W."/>
            <person name="Schuster L.N."/>
            <person name="Chinwalla A."/>
            <person name="Delehaunty K."/>
            <person name="Dinkelacker I."/>
            <person name="Fulton L."/>
            <person name="Fulton R."/>
            <person name="Godfrey J."/>
            <person name="Minx P."/>
            <person name="Mitreva M."/>
            <person name="Roeseler W."/>
            <person name="Tian H."/>
            <person name="Witte H."/>
            <person name="Yang S.P."/>
            <person name="Wilson R.K."/>
            <person name="Sommer R.J."/>
        </authorList>
    </citation>
    <scope>NUCLEOTIDE SEQUENCE [LARGE SCALE GENOMIC DNA]</scope>
    <source>
        <strain evidence="2">PS312</strain>
    </source>
</reference>
<evidence type="ECO:0000313" key="1">
    <source>
        <dbReference type="EnsemblMetazoa" id="PPA20259.1"/>
    </source>
</evidence>
<evidence type="ECO:0000313" key="2">
    <source>
        <dbReference type="Proteomes" id="UP000005239"/>
    </source>
</evidence>
<dbReference type="OrthoDB" id="5786192at2759"/>
<dbReference type="Gene3D" id="3.40.50.1820">
    <property type="entry name" value="alpha/beta hydrolase"/>
    <property type="match status" value="1"/>
</dbReference>
<dbReference type="EnsemblMetazoa" id="PPA20259.1">
    <property type="protein sequence ID" value="PPA20259.1"/>
    <property type="gene ID" value="WBGene00109813"/>
</dbReference>
<dbReference type="FunFam" id="3.40.50.1820:FF:000191">
    <property type="entry name" value="LIPaSe related"/>
    <property type="match status" value="1"/>
</dbReference>
<dbReference type="InterPro" id="IPR002918">
    <property type="entry name" value="Lipase_EstA/Esterase_EstB"/>
</dbReference>
<gene>
    <name evidence="1" type="primary">WBGene00109813</name>
</gene>
<accession>A0A8R1UER6</accession>
<dbReference type="GO" id="GO:0016298">
    <property type="term" value="F:lipase activity"/>
    <property type="evidence" value="ECO:0000318"/>
    <property type="project" value="GO_Central"/>
</dbReference>
<dbReference type="PANTHER" id="PTHR32015:SF9">
    <property type="entry name" value="LIPASE RELATED-RELATED"/>
    <property type="match status" value="1"/>
</dbReference>
<protein>
    <submittedName>
        <fullName evidence="1">Lipase</fullName>
    </submittedName>
</protein>
<keyword evidence="2" id="KW-1185">Reference proteome</keyword>
<dbReference type="Pfam" id="PF01674">
    <property type="entry name" value="Lipase_2"/>
    <property type="match status" value="1"/>
</dbReference>
<reference evidence="1" key="2">
    <citation type="submission" date="2022-06" db="UniProtKB">
        <authorList>
            <consortium name="EnsemblMetazoa"/>
        </authorList>
    </citation>
    <scope>IDENTIFICATION</scope>
    <source>
        <strain evidence="1">PS312</strain>
    </source>
</reference>
<accession>A0A454XS12</accession>